<protein>
    <submittedName>
        <fullName evidence="1">Uncharacterized protein</fullName>
    </submittedName>
</protein>
<name>A0A1I8EQR4_WUCBA</name>
<dbReference type="WBParaSite" id="maker-PairedContig_4110-snap-gene-0.5-mRNA-1">
    <property type="protein sequence ID" value="maker-PairedContig_4110-snap-gene-0.5-mRNA-1"/>
    <property type="gene ID" value="maker-PairedContig_4110-snap-gene-0.5"/>
</dbReference>
<reference evidence="1" key="1">
    <citation type="submission" date="2016-11" db="UniProtKB">
        <authorList>
            <consortium name="WormBaseParasite"/>
        </authorList>
    </citation>
    <scope>IDENTIFICATION</scope>
    <source>
        <strain evidence="1">pt0022</strain>
    </source>
</reference>
<proteinExistence type="predicted"/>
<dbReference type="AlphaFoldDB" id="A0A1I8EQR4"/>
<accession>A0A1I8EQR4</accession>
<sequence>MYYKCISIRDCYSLIYSIKQNDEVSLSSYALNGQIMYPNNENFAGTNKQVTKIAEDRRMPAYKAAMLGVCQLQLKICSKLIELASPSCPTLFSFTTFKPSTLKELARQSILLHPCGLIGIFCRDSQINGDISIADNDNGGSGYHQMLPNELIKFLQSGTADYD</sequence>
<organism evidence="1">
    <name type="scientific">Wuchereria bancrofti</name>
    <dbReference type="NCBI Taxonomy" id="6293"/>
    <lineage>
        <taxon>Eukaryota</taxon>
        <taxon>Metazoa</taxon>
        <taxon>Ecdysozoa</taxon>
        <taxon>Nematoda</taxon>
        <taxon>Chromadorea</taxon>
        <taxon>Rhabditida</taxon>
        <taxon>Spirurina</taxon>
        <taxon>Spiruromorpha</taxon>
        <taxon>Filarioidea</taxon>
        <taxon>Onchocercidae</taxon>
        <taxon>Wuchereria</taxon>
    </lineage>
</organism>
<evidence type="ECO:0000313" key="1">
    <source>
        <dbReference type="WBParaSite" id="maker-PairedContig_4110-snap-gene-0.5-mRNA-1"/>
    </source>
</evidence>